<organism evidence="1 2">
    <name type="scientific">Argiope bruennichi</name>
    <name type="common">Wasp spider</name>
    <name type="synonym">Aranea bruennichi</name>
    <dbReference type="NCBI Taxonomy" id="94029"/>
    <lineage>
        <taxon>Eukaryota</taxon>
        <taxon>Metazoa</taxon>
        <taxon>Ecdysozoa</taxon>
        <taxon>Arthropoda</taxon>
        <taxon>Chelicerata</taxon>
        <taxon>Arachnida</taxon>
        <taxon>Araneae</taxon>
        <taxon>Araneomorphae</taxon>
        <taxon>Entelegynae</taxon>
        <taxon>Araneoidea</taxon>
        <taxon>Araneidae</taxon>
        <taxon>Argiope</taxon>
    </lineage>
</organism>
<evidence type="ECO:0000313" key="1">
    <source>
        <dbReference type="EMBL" id="KAF8795784.1"/>
    </source>
</evidence>
<comment type="caution">
    <text evidence="1">The sequence shown here is derived from an EMBL/GenBank/DDBJ whole genome shotgun (WGS) entry which is preliminary data.</text>
</comment>
<dbReference type="AlphaFoldDB" id="A0A8T0FXE9"/>
<sequence>MPRLPRFHRLLLVQNKHSIRPLIDTGAVSSGSRLQPAGTINCIDDWTLLWGSFRHLFPSRSMDIVLVRLRFFLHIKFVFKSLEVTKLFQKVSLQG</sequence>
<gene>
    <name evidence="1" type="ORF">HNY73_000244</name>
</gene>
<name>A0A8T0FXE9_ARGBR</name>
<evidence type="ECO:0000313" key="2">
    <source>
        <dbReference type="Proteomes" id="UP000807504"/>
    </source>
</evidence>
<reference evidence="1" key="1">
    <citation type="journal article" date="2020" name="bioRxiv">
        <title>Chromosome-level reference genome of the European wasp spider Argiope bruennichi: a resource for studies on range expansion and evolutionary adaptation.</title>
        <authorList>
            <person name="Sheffer M.M."/>
            <person name="Hoppe A."/>
            <person name="Krehenwinkel H."/>
            <person name="Uhl G."/>
            <person name="Kuss A.W."/>
            <person name="Jensen L."/>
            <person name="Jensen C."/>
            <person name="Gillespie R.G."/>
            <person name="Hoff K.J."/>
            <person name="Prost S."/>
        </authorList>
    </citation>
    <scope>NUCLEOTIDE SEQUENCE</scope>
</reference>
<proteinExistence type="predicted"/>
<keyword evidence="2" id="KW-1185">Reference proteome</keyword>
<dbReference type="Proteomes" id="UP000807504">
    <property type="component" value="Unassembled WGS sequence"/>
</dbReference>
<dbReference type="EMBL" id="JABXBU010000001">
    <property type="protein sequence ID" value="KAF8795784.1"/>
    <property type="molecule type" value="Genomic_DNA"/>
</dbReference>
<reference evidence="1" key="2">
    <citation type="submission" date="2020-06" db="EMBL/GenBank/DDBJ databases">
        <authorList>
            <person name="Sheffer M."/>
        </authorList>
    </citation>
    <scope>NUCLEOTIDE SEQUENCE</scope>
</reference>
<accession>A0A8T0FXE9</accession>
<protein>
    <submittedName>
        <fullName evidence="1">Uncharacterized protein</fullName>
    </submittedName>
</protein>